<feature type="transmembrane region" description="Helical" evidence="1">
    <location>
        <begin position="54"/>
        <end position="76"/>
    </location>
</feature>
<keyword evidence="1" id="KW-0472">Membrane</keyword>
<evidence type="ECO:0000313" key="2">
    <source>
        <dbReference type="EMBL" id="MFD2068725.1"/>
    </source>
</evidence>
<dbReference type="Pfam" id="PF09527">
    <property type="entry name" value="ATPase_gene1"/>
    <property type="match status" value="1"/>
</dbReference>
<gene>
    <name evidence="2" type="ORF">ACFSKU_17680</name>
</gene>
<reference evidence="3" key="1">
    <citation type="journal article" date="2019" name="Int. J. Syst. Evol. Microbiol.">
        <title>The Global Catalogue of Microorganisms (GCM) 10K type strain sequencing project: providing services to taxonomists for standard genome sequencing and annotation.</title>
        <authorList>
            <consortium name="The Broad Institute Genomics Platform"/>
            <consortium name="The Broad Institute Genome Sequencing Center for Infectious Disease"/>
            <person name="Wu L."/>
            <person name="Ma J."/>
        </authorList>
    </citation>
    <scope>NUCLEOTIDE SEQUENCE [LARGE SCALE GENOMIC DNA]</scope>
    <source>
        <strain evidence="3">JCM 16545</strain>
    </source>
</reference>
<evidence type="ECO:0000256" key="1">
    <source>
        <dbReference type="SAM" id="Phobius"/>
    </source>
</evidence>
<proteinExistence type="predicted"/>
<organism evidence="2 3">
    <name type="scientific">Pontibacter silvestris</name>
    <dbReference type="NCBI Taxonomy" id="2305183"/>
    <lineage>
        <taxon>Bacteria</taxon>
        <taxon>Pseudomonadati</taxon>
        <taxon>Bacteroidota</taxon>
        <taxon>Cytophagia</taxon>
        <taxon>Cytophagales</taxon>
        <taxon>Hymenobacteraceae</taxon>
        <taxon>Pontibacter</taxon>
    </lineage>
</organism>
<comment type="caution">
    <text evidence="2">The sequence shown here is derived from an EMBL/GenBank/DDBJ whole genome shotgun (WGS) entry which is preliminary data.</text>
</comment>
<accession>A0ABW4X3H8</accession>
<dbReference type="Proteomes" id="UP001597369">
    <property type="component" value="Unassembled WGS sequence"/>
</dbReference>
<dbReference type="EMBL" id="JBHUHV010000054">
    <property type="protein sequence ID" value="MFD2068725.1"/>
    <property type="molecule type" value="Genomic_DNA"/>
</dbReference>
<protein>
    <submittedName>
        <fullName evidence="2">AtpZ/AtpI family protein</fullName>
    </submittedName>
</protein>
<dbReference type="RefSeq" id="WP_229959157.1">
    <property type="nucleotide sequence ID" value="NZ_JAJJWI010000004.1"/>
</dbReference>
<name>A0ABW4X3H8_9BACT</name>
<keyword evidence="1" id="KW-0812">Transmembrane</keyword>
<dbReference type="InterPro" id="IPR032820">
    <property type="entry name" value="ATPase_put"/>
</dbReference>
<keyword evidence="3" id="KW-1185">Reference proteome</keyword>
<evidence type="ECO:0000313" key="3">
    <source>
        <dbReference type="Proteomes" id="UP001597369"/>
    </source>
</evidence>
<feature type="transmembrane region" description="Helical" evidence="1">
    <location>
        <begin position="21"/>
        <end position="42"/>
    </location>
</feature>
<sequence>METPSERDKHEKERQESIKPYAKYSGLAFQMIGALVLAAFGGKKLDDYFATGKPWFTIALLLLAVVVSMVTIILSINKK</sequence>
<keyword evidence="1" id="KW-1133">Transmembrane helix</keyword>